<reference evidence="8 10" key="1">
    <citation type="journal article" date="2015" name="Genome Announc.">
        <title>Draft Genome Sequence of a Heterotrophic Facultative Anaerobic Thermophilic Bacterium, Ardenticatena maritima Strain 110ST.</title>
        <authorList>
            <person name="Kawaichi S."/>
            <person name="Yoshida T."/>
            <person name="Sako Y."/>
            <person name="Nakamura R."/>
        </authorList>
    </citation>
    <scope>NUCLEOTIDE SEQUENCE [LARGE SCALE GENOMIC DNA]</scope>
    <source>
        <strain evidence="8 10">110S</strain>
    </source>
</reference>
<dbReference type="GO" id="GO:0005886">
    <property type="term" value="C:plasma membrane"/>
    <property type="evidence" value="ECO:0007669"/>
    <property type="project" value="TreeGrafter"/>
</dbReference>
<keyword evidence="10" id="KW-1185">Reference proteome</keyword>
<dbReference type="RefSeq" id="WP_054494232.1">
    <property type="nucleotide sequence ID" value="NZ_BBZA01000278.1"/>
</dbReference>
<sequence length="154" mass="17273">MDNTSSIISTQKLVALAWENRREIKRFIKFAIVGAIGAVVDFSVLNLLVLVAGLSPLVANPFSFTAAVISNFTWNRLWSFPESRSRPVTTQLGQFFTVNLIGLLLNQAIFTMVLHLLGTHIPHPWDYNLAKAIAIGLVLFWNFGANRLWTYRGL</sequence>
<dbReference type="GO" id="GO:0000271">
    <property type="term" value="P:polysaccharide biosynthetic process"/>
    <property type="evidence" value="ECO:0007669"/>
    <property type="project" value="InterPro"/>
</dbReference>
<evidence type="ECO:0000313" key="8">
    <source>
        <dbReference type="EMBL" id="GAP64554.1"/>
    </source>
</evidence>
<dbReference type="PANTHER" id="PTHR38459">
    <property type="entry name" value="PROPHAGE BACTOPRENOL-LINKED GLUCOSE TRANSLOCASE HOMOLOG"/>
    <property type="match status" value="1"/>
</dbReference>
<accession>A0A0M9UDY8</accession>
<dbReference type="PANTHER" id="PTHR38459:SF1">
    <property type="entry name" value="PROPHAGE BACTOPRENOL-LINKED GLUCOSE TRANSLOCASE HOMOLOG"/>
    <property type="match status" value="1"/>
</dbReference>
<dbReference type="FunCoup" id="A0A0M9UDY8">
    <property type="interactions" value="11"/>
</dbReference>
<reference evidence="10" key="3">
    <citation type="submission" date="2015-08" db="EMBL/GenBank/DDBJ databases">
        <title>Draft Genome Sequence of a Heterotrophic Facultative Anaerobic Bacterium Ardenticatena maritima Strain 110S.</title>
        <authorList>
            <person name="Kawaichi S."/>
            <person name="Yoshida T."/>
            <person name="Sako Y."/>
            <person name="Nakamura R."/>
        </authorList>
    </citation>
    <scope>NUCLEOTIDE SEQUENCE [LARGE SCALE GENOMIC DNA]</scope>
    <source>
        <strain evidence="10">110S</strain>
    </source>
</reference>
<keyword evidence="3 6" id="KW-0812">Transmembrane</keyword>
<organism evidence="8 10">
    <name type="scientific">Ardenticatena maritima</name>
    <dbReference type="NCBI Taxonomy" id="872965"/>
    <lineage>
        <taxon>Bacteria</taxon>
        <taxon>Bacillati</taxon>
        <taxon>Chloroflexota</taxon>
        <taxon>Ardenticatenia</taxon>
        <taxon>Ardenticatenales</taxon>
        <taxon>Ardenticatenaceae</taxon>
        <taxon>Ardenticatena</taxon>
    </lineage>
</organism>
<dbReference type="Proteomes" id="UP000037784">
    <property type="component" value="Unassembled WGS sequence"/>
</dbReference>
<feature type="transmembrane region" description="Helical" evidence="6">
    <location>
        <begin position="95"/>
        <end position="117"/>
    </location>
</feature>
<evidence type="ECO:0000256" key="2">
    <source>
        <dbReference type="ARBA" id="ARBA00009399"/>
    </source>
</evidence>
<dbReference type="InterPro" id="IPR051401">
    <property type="entry name" value="GtrA_CellWall_Glycosyl"/>
</dbReference>
<comment type="similarity">
    <text evidence="2">Belongs to the GtrA family.</text>
</comment>
<keyword evidence="5 6" id="KW-0472">Membrane</keyword>
<proteinExistence type="inferred from homology"/>
<evidence type="ECO:0000256" key="3">
    <source>
        <dbReference type="ARBA" id="ARBA00022692"/>
    </source>
</evidence>
<reference evidence="9 11" key="2">
    <citation type="submission" date="2015-07" db="EMBL/GenBank/DDBJ databases">
        <title>Whole genome sequence of Ardenticatena maritima DSM 23922.</title>
        <authorList>
            <person name="Hemp J."/>
            <person name="Ward L.M."/>
            <person name="Pace L.A."/>
            <person name="Fischer W.W."/>
        </authorList>
    </citation>
    <scope>NUCLEOTIDE SEQUENCE [LARGE SCALE GENOMIC DNA]</scope>
    <source>
        <strain evidence="9 11">110S</strain>
    </source>
</reference>
<feature type="transmembrane region" description="Helical" evidence="6">
    <location>
        <begin position="129"/>
        <end position="149"/>
    </location>
</feature>
<evidence type="ECO:0000313" key="9">
    <source>
        <dbReference type="EMBL" id="KPL89604.1"/>
    </source>
</evidence>
<dbReference type="Pfam" id="PF04138">
    <property type="entry name" value="GtrA_DPMS_TM"/>
    <property type="match status" value="1"/>
</dbReference>
<gene>
    <name evidence="8" type="ORF">ARMA_2977</name>
    <name evidence="9" type="ORF">SE16_04090</name>
</gene>
<dbReference type="EMBL" id="LGKN01000003">
    <property type="protein sequence ID" value="KPL89604.1"/>
    <property type="molecule type" value="Genomic_DNA"/>
</dbReference>
<name>A0A0M9UDY8_9CHLR</name>
<dbReference type="InterPro" id="IPR007267">
    <property type="entry name" value="GtrA_DPMS_TM"/>
</dbReference>
<feature type="domain" description="GtrA/DPMS transmembrane" evidence="7">
    <location>
        <begin position="29"/>
        <end position="150"/>
    </location>
</feature>
<dbReference type="InParanoid" id="A0A0M9UDY8"/>
<evidence type="ECO:0000259" key="7">
    <source>
        <dbReference type="Pfam" id="PF04138"/>
    </source>
</evidence>
<dbReference type="Proteomes" id="UP000050502">
    <property type="component" value="Unassembled WGS sequence"/>
</dbReference>
<dbReference type="STRING" id="872965.SE16_04090"/>
<comment type="caution">
    <text evidence="8">The sequence shown here is derived from an EMBL/GenBank/DDBJ whole genome shotgun (WGS) entry which is preliminary data.</text>
</comment>
<protein>
    <recommendedName>
        <fullName evidence="7">GtrA/DPMS transmembrane domain-containing protein</fullName>
    </recommendedName>
</protein>
<dbReference type="OrthoDB" id="9807815at2"/>
<keyword evidence="4 6" id="KW-1133">Transmembrane helix</keyword>
<dbReference type="AlphaFoldDB" id="A0A0M9UDY8"/>
<feature type="transmembrane region" description="Helical" evidence="6">
    <location>
        <begin position="57"/>
        <end position="74"/>
    </location>
</feature>
<comment type="subcellular location">
    <subcellularLocation>
        <location evidence="1">Membrane</location>
        <topology evidence="1">Multi-pass membrane protein</topology>
    </subcellularLocation>
</comment>
<evidence type="ECO:0000313" key="10">
    <source>
        <dbReference type="Proteomes" id="UP000037784"/>
    </source>
</evidence>
<evidence type="ECO:0000256" key="5">
    <source>
        <dbReference type="ARBA" id="ARBA00023136"/>
    </source>
</evidence>
<evidence type="ECO:0000256" key="1">
    <source>
        <dbReference type="ARBA" id="ARBA00004141"/>
    </source>
</evidence>
<evidence type="ECO:0000256" key="4">
    <source>
        <dbReference type="ARBA" id="ARBA00022989"/>
    </source>
</evidence>
<evidence type="ECO:0000256" key="6">
    <source>
        <dbReference type="SAM" id="Phobius"/>
    </source>
</evidence>
<evidence type="ECO:0000313" key="11">
    <source>
        <dbReference type="Proteomes" id="UP000050502"/>
    </source>
</evidence>
<feature type="transmembrane region" description="Helical" evidence="6">
    <location>
        <begin position="30"/>
        <end position="51"/>
    </location>
</feature>
<dbReference type="EMBL" id="BBZA01000278">
    <property type="protein sequence ID" value="GAP64554.1"/>
    <property type="molecule type" value="Genomic_DNA"/>
</dbReference>